<dbReference type="GeneID" id="44998970"/>
<dbReference type="InterPro" id="IPR008947">
    <property type="entry name" value="PLipase_C/P1_nuclease_dom_sf"/>
</dbReference>
<dbReference type="eggNOG" id="ENOG5033UMF">
    <property type="taxonomic scope" value="Bacteria"/>
</dbReference>
<dbReference type="InterPro" id="IPR001024">
    <property type="entry name" value="PLAT/LH2_dom"/>
</dbReference>
<accession>Q97G76</accession>
<sequence length="421" mass="47455">MRIKNKCLVLLIPLGISIMFDIRVKAFQPVSHYVVIEQAESKMSNDSIIRKAIEAYPNVAAWGSVGPDLGYMQVGELGDYSPWGDRYHYYKVGTYAAKQLKNALETRDMKKIAFAAGWISHVTGDLACHGIYVNPECGVYLDNKDGRKQHKHMEAEAEPYAWVNIAGHSINDYNSNNMSNNVFKGTDDIPFDLMNETSKEVYGQSPSTAEEKLWASTLLTGLRTGVGYSYTDYNESKQFLSINSREQRLNASFSQGINQCYKLLTYSENGDYSKFTDRWNLDVGKSSSPISSLTTIISTGTNLGSGTDDDIYFGIHLNNGQKKEWLLDKETYNDFENGATDEYYLYINDMDFLPTMVDKVWVRKNSTGSFAGNWFFKALRIDANGNDVLSVSPNEWITDSNSQAEFNSDWSSVTNLTDPEF</sequence>
<dbReference type="STRING" id="272562.CA_C2493"/>
<dbReference type="KEGG" id="cac:CA_C2493"/>
<organism evidence="3 4">
    <name type="scientific">Clostridium acetobutylicum (strain ATCC 824 / DSM 792 / JCM 1419 / IAM 19013 / LMG 5710 / NBRC 13948 / NRRL B-527 / VKM B-1787 / 2291 / W)</name>
    <dbReference type="NCBI Taxonomy" id="272562"/>
    <lineage>
        <taxon>Bacteria</taxon>
        <taxon>Bacillati</taxon>
        <taxon>Bacillota</taxon>
        <taxon>Clostridia</taxon>
        <taxon>Eubacteriales</taxon>
        <taxon>Clostridiaceae</taxon>
        <taxon>Clostridium</taxon>
    </lineage>
</organism>
<dbReference type="HOGENOM" id="CLU_651659_0_0_9"/>
<dbReference type="SUPFAM" id="SSF48537">
    <property type="entry name" value="Phospholipase C/P1 nuclease"/>
    <property type="match status" value="1"/>
</dbReference>
<evidence type="ECO:0000313" key="3">
    <source>
        <dbReference type="EMBL" id="AAK80447.1"/>
    </source>
</evidence>
<dbReference type="PATRIC" id="fig|272562.8.peg.2688"/>
<evidence type="ECO:0000259" key="2">
    <source>
        <dbReference type="PROSITE" id="PS50095"/>
    </source>
</evidence>
<protein>
    <submittedName>
        <fullName evidence="3">Phospholipase C family protein</fullName>
    </submittedName>
</protein>
<dbReference type="AlphaFoldDB" id="Q97G76"/>
<dbReference type="GO" id="GO:0016788">
    <property type="term" value="F:hydrolase activity, acting on ester bonds"/>
    <property type="evidence" value="ECO:0007669"/>
    <property type="project" value="InterPro"/>
</dbReference>
<gene>
    <name evidence="3" type="ordered locus">CA_C2493</name>
</gene>
<dbReference type="OrthoDB" id="9810528at2"/>
<feature type="domain" description="PLAT" evidence="2">
    <location>
        <begin position="291"/>
        <end position="411"/>
    </location>
</feature>
<dbReference type="SUPFAM" id="SSF49723">
    <property type="entry name" value="Lipase/lipooxygenase domain (PLAT/LH2 domain)"/>
    <property type="match status" value="1"/>
</dbReference>
<keyword evidence="4" id="KW-1185">Reference proteome</keyword>
<reference evidence="3 4" key="1">
    <citation type="journal article" date="2001" name="J. Bacteriol.">
        <title>Genome sequence and comparative analysis of the solvent-producing bacterium Clostridium acetobutylicum.</title>
        <authorList>
            <person name="Nolling J."/>
            <person name="Breton G."/>
            <person name="Omelchenko M.V."/>
            <person name="Makarova K.S."/>
            <person name="Zeng Q."/>
            <person name="Gibson R."/>
            <person name="Lee H.M."/>
            <person name="Dubois J."/>
            <person name="Qiu D."/>
            <person name="Hitti J."/>
            <person name="Wolf Y.I."/>
            <person name="Tatusov R.L."/>
            <person name="Sabathe F."/>
            <person name="Doucette-Stamm L."/>
            <person name="Soucaille P."/>
            <person name="Daly M.J."/>
            <person name="Bennett G.N."/>
            <person name="Koonin E.V."/>
            <person name="Smith D.R."/>
        </authorList>
    </citation>
    <scope>NUCLEOTIDE SEQUENCE [LARGE SCALE GENOMIC DNA]</scope>
    <source>
        <strain evidence="4">ATCC 824 / DSM 792 / JCM 1419 / LMG 5710 / VKM B-1787</strain>
    </source>
</reference>
<dbReference type="InterPro" id="IPR029002">
    <property type="entry name" value="PLPC/GPLD1"/>
</dbReference>
<dbReference type="Gene3D" id="2.60.60.20">
    <property type="entry name" value="PLAT/LH2 domain"/>
    <property type="match status" value="1"/>
</dbReference>
<dbReference type="Pfam" id="PF00882">
    <property type="entry name" value="Zn_dep_PLPC"/>
    <property type="match status" value="1"/>
</dbReference>
<dbReference type="Proteomes" id="UP000000814">
    <property type="component" value="Chromosome"/>
</dbReference>
<dbReference type="PROSITE" id="PS50095">
    <property type="entry name" value="PLAT"/>
    <property type="match status" value="1"/>
</dbReference>
<comment type="caution">
    <text evidence="1">Lacks conserved residue(s) required for the propagation of feature annotation.</text>
</comment>
<dbReference type="Pfam" id="PF01477">
    <property type="entry name" value="PLAT"/>
    <property type="match status" value="1"/>
</dbReference>
<dbReference type="InterPro" id="IPR036392">
    <property type="entry name" value="PLAT/LH2_dom_sf"/>
</dbReference>
<dbReference type="PIR" id="D97207">
    <property type="entry name" value="D97207"/>
</dbReference>
<evidence type="ECO:0000313" key="4">
    <source>
        <dbReference type="Proteomes" id="UP000000814"/>
    </source>
</evidence>
<name>Q97G76_CLOAB</name>
<dbReference type="RefSeq" id="WP_010965788.1">
    <property type="nucleotide sequence ID" value="NC_003030.1"/>
</dbReference>
<proteinExistence type="predicted"/>
<dbReference type="EMBL" id="AE001437">
    <property type="protein sequence ID" value="AAK80447.1"/>
    <property type="molecule type" value="Genomic_DNA"/>
</dbReference>
<evidence type="ECO:0000256" key="1">
    <source>
        <dbReference type="PROSITE-ProRule" id="PRU00152"/>
    </source>
</evidence>